<feature type="region of interest" description="Disordered" evidence="15">
    <location>
        <begin position="1155"/>
        <end position="1208"/>
    </location>
</feature>
<dbReference type="Gene3D" id="3.30.200.20">
    <property type="entry name" value="Phosphorylase Kinase, domain 1"/>
    <property type="match status" value="1"/>
</dbReference>
<dbReference type="Gene3D" id="1.20.120.330">
    <property type="entry name" value="Nucleotidyltransferases domain 2"/>
    <property type="match status" value="1"/>
</dbReference>
<dbReference type="Pfam" id="PF03623">
    <property type="entry name" value="Focal_AT"/>
    <property type="match status" value="1"/>
</dbReference>
<dbReference type="PROSITE" id="PS50057">
    <property type="entry name" value="FERM_3"/>
    <property type="match status" value="1"/>
</dbReference>
<feature type="region of interest" description="Disordered" evidence="15">
    <location>
        <begin position="2098"/>
        <end position="2122"/>
    </location>
</feature>
<dbReference type="InterPro" id="IPR036137">
    <property type="entry name" value="Focal_adhe_kin_target_dom_sf"/>
</dbReference>
<dbReference type="InterPro" id="IPR008266">
    <property type="entry name" value="Tyr_kinase_AS"/>
</dbReference>
<dbReference type="EnsemblMetazoa" id="AGAP011118-RA">
    <property type="protein sequence ID" value="AGAP011118-PA"/>
    <property type="gene ID" value="AGAP011118"/>
</dbReference>
<feature type="region of interest" description="Disordered" evidence="15">
    <location>
        <begin position="112"/>
        <end position="170"/>
    </location>
</feature>
<feature type="compositionally biased region" description="Low complexity" evidence="15">
    <location>
        <begin position="639"/>
        <end position="667"/>
    </location>
</feature>
<feature type="compositionally biased region" description="Polar residues" evidence="15">
    <location>
        <begin position="843"/>
        <end position="853"/>
    </location>
</feature>
<feature type="compositionally biased region" description="Basic and acidic residues" evidence="15">
    <location>
        <begin position="1158"/>
        <end position="1173"/>
    </location>
</feature>
<dbReference type="InterPro" id="IPR005189">
    <property type="entry name" value="Focal_adhesion_kin_target_dom"/>
</dbReference>
<dbReference type="PROSITE" id="PS00109">
    <property type="entry name" value="PROTEIN_KINASE_TYR"/>
    <property type="match status" value="1"/>
</dbReference>
<keyword evidence="9" id="KW-0547">Nucleotide-binding</keyword>
<dbReference type="GO" id="GO:0009887">
    <property type="term" value="P:animal organ morphogenesis"/>
    <property type="evidence" value="ECO:0007669"/>
    <property type="project" value="UniProtKB-ARBA"/>
</dbReference>
<dbReference type="InterPro" id="IPR049385">
    <property type="entry name" value="FAK1-like_FERM_C"/>
</dbReference>
<feature type="compositionally biased region" description="Low complexity" evidence="15">
    <location>
        <begin position="389"/>
        <end position="416"/>
    </location>
</feature>
<keyword evidence="7" id="KW-0597">Phosphoprotein</keyword>
<evidence type="ECO:0000256" key="3">
    <source>
        <dbReference type="ARBA" id="ARBA00004413"/>
    </source>
</evidence>
<feature type="compositionally biased region" description="Low complexity" evidence="15">
    <location>
        <begin position="1177"/>
        <end position="1186"/>
    </location>
</feature>
<feature type="region of interest" description="Disordered" evidence="15">
    <location>
        <begin position="2029"/>
        <end position="2063"/>
    </location>
</feature>
<dbReference type="GO" id="GO:0005737">
    <property type="term" value="C:cytoplasm"/>
    <property type="evidence" value="ECO:0007669"/>
    <property type="project" value="UniProtKB-SubCell"/>
</dbReference>
<dbReference type="FunCoup" id="A0A1S4H5U0">
    <property type="interactions" value="294"/>
</dbReference>
<feature type="compositionally biased region" description="Low complexity" evidence="15">
    <location>
        <begin position="2138"/>
        <end position="2149"/>
    </location>
</feature>
<dbReference type="InterPro" id="IPR011009">
    <property type="entry name" value="Kinase-like_dom_sf"/>
</dbReference>
<sequence length="2245" mass="245266">MSVRDISGTVFSNRMALHERHRPHHNLPHVRESTQVGSSAQDAVPRMSPPSPSTTMGLSNVESDATGPVGGVVMRNRVFDLDKNRIKCNRNRIWSRPSSFLSFFKQSLSSATVVSGGGGEAGASSNYNENVTRPAGSSVPPSNSSIPQTPSEESPVDSVDSKAPPATGGQRLDLNMIRKLEEEIYKRGREQRPDAEAKDFHEFYFNSRRHSGGERKTFTSDTSAFNGDNHRAVLLVDPNALEPILLKRPLSTDETRLVMMMSDGAGATTGDKPAQDPGPALHHPAASGGGGNKSIIIVDNSEYYPVLMRYDINADEIDRQQQQQQQYRRNRAEMLKIDTTTGASSTSSAPTGRPVAPINLRRPPSGPDSVTTTSPSAGGFPMKSDEKLSSFASSSLSSSLSGATSSSVEHPSPQSSLELHGLAAPKHRPPLMVPSAQPASGTGGSGGRGSKKQLQQRTANLFQRFLQHRRSLNLSVRRKRCRPTHECAHFKNTEVALGRAHWADVILGGSGSGSSTAYGGHHSRSSGNKVKFEYLKRMARYDCEAGMTNGSCYAARRVWPNGSQMRRRAASEPDLVSRTNWKSDGFVQHLQHQHRTLYWSTGDLGSLGRLMEHGKNFENIFDSTSDNLSARLSAAVTSSSSSSSVPLSGSGSLSSSTTASSMGSTSSQRMLQRRLASALLKSSREHHHHNSKPPLSCSSVGNSGSSNSSSSLVVNTSGQSSSGNILRKKSSSFRGVLRRSNTPDVVNTWVYRKSYDGSGNGLGEPPYHRGHGSPHASPSRYSYNSTAKSPLQHWRTSSAGASDFKRNSRLRSSANAAVPGATGHHHHHNMVDLNVPRGHSPHFSPSRQTTQTGDTQTLHVYLPNHGFRMIRFDEASDVRQIINLIVGWMSPGQKPNPQSYALRLRHMLTKEVLWMPPDTSMSQVMAHIYNPSCSNADCPNVDKSTIAKRMQQKTSGAVGHANSVWKAELRVRYIPKNLKELYERDRTTCHFYFDQVKQDYIQSNVPHIDPEIAVQLCCLGIRHYYKDTNHTSNDRKQHLDYIEKEMGFGNFIPKSVIDTIKQKNLKKQIQAGYKKVYSYSEMEYMLKFFDLLRTQYTFDQEQFNVQLSSSWNIRVDLIIGPHVGLSYSVNPQAPPTKVTDFESIERITTSILPTSLTKSDHQGGRGAKGKDQPDLTSSCSSNASAGDGAGDKGKKDGKKGASAGATGSQCACGEIKTQLRIRVNGNSEDLAITCDGIKTSESIADLVDGYCRLFNKNDNSLWDRTVIPKGGGAAAATPPAGNSATNSLEKSQLKKSLTESQTSSTDRHGSRSSSADRLNGGSGGELAEPPKPTLNEDYAELGMCDEEGDYSTPAARDYELDRSQITLNEIIGVGQFGDVHIGSCRLPNKSTLVSKLNQSLTSEFDEYSQMDNGNADAQKTGIIQVAVKTCKPDADTTTSEKFLQEAYIMKKFEHPHIIKLIGISSGPPIWIVMELARHGELRAYLKKNGPKLKLGTLLLYSYQLSTALSYLESKKFVHRDIAARNVLVSSPTCIKLADFGLSRWVEDQSYYTSTKGMLPIKWMAPESINFRRFTTASDVWMFGVCTWEILMLGIKPFQGVKNCDVIGKLENGERLPLPPNCPPRLYSLMSQCWSLEPLKRPNFKSVKETLYEILMEERHSDCETMRRENRRVAAMSWGAGDDMAPPKPARGPTMGGDGPLVPGAPQTYIVARDPTVLAALMRENEQRGINPSSYTTPASLQETQQQLEEKLRKQQQESEIDSKWLQQEENNLKKRLSLITANAASMSLDQPLGGGAPMEGSTPPVNGGGSSLSGSYHSQQSPHFSPQNTMSGPQSLGDHYPTTPNTSDSRPHTPGSGGGGGMIKSKSSSMERCTTPQSGDEKFAVKKVEPTKTMPLDRTNDMVYNATTSVVKSIMALSQGVDRAQAAEYLNLVRNVGFELRALLGAVDQLSANFPPQRYKEVEMAHKVLSKDMYELVTAMRLAQQYSETTLDAEYRKSMLSAAHVLAMDAKNLLDVVDSIRVRYPNLFPQQQQQQQPQQPSAPSSPTQRQHGAATSVTSAVHPSNTPQMFAQQQQQQHSFDQSQLLMMGDCYQNLQPKQPMLAHSSPPTSLTHSYEPGGLSSYQQSGIYDNECIISSQQQQQQQQQQHQSAEGAGKLKKPAIAAKPPSVVAMASVKLKPVATGSLDVPDAAGGELYSNAPHATSPGPNGANADIKLPDPVSCTIVQENLLAANNQKVMATNKLSG</sequence>
<feature type="compositionally biased region" description="Low complexity" evidence="15">
    <location>
        <begin position="2029"/>
        <end position="2050"/>
    </location>
</feature>
<feature type="region of interest" description="Disordered" evidence="15">
    <location>
        <begin position="41"/>
        <end position="68"/>
    </location>
</feature>
<feature type="region of interest" description="Disordered" evidence="15">
    <location>
        <begin position="1271"/>
        <end position="1336"/>
    </location>
</feature>
<evidence type="ECO:0000256" key="5">
    <source>
        <dbReference type="ARBA" id="ARBA00022475"/>
    </source>
</evidence>
<feature type="region of interest" description="Disordered" evidence="15">
    <location>
        <begin position="339"/>
        <end position="455"/>
    </location>
</feature>
<feature type="compositionally biased region" description="Polar residues" evidence="15">
    <location>
        <begin position="1816"/>
        <end position="1834"/>
    </location>
</feature>
<keyword evidence="8" id="KW-0808">Transferase</keyword>
<evidence type="ECO:0000313" key="17">
    <source>
        <dbReference type="Proteomes" id="UP000007062"/>
    </source>
</evidence>
<evidence type="ECO:0000256" key="1">
    <source>
        <dbReference type="ARBA" id="ARBA00004246"/>
    </source>
</evidence>
<dbReference type="InterPro" id="IPR000719">
    <property type="entry name" value="Prot_kinase_dom"/>
</dbReference>
<dbReference type="InterPro" id="IPR029071">
    <property type="entry name" value="Ubiquitin-like_domsf"/>
</dbReference>
<keyword evidence="10" id="KW-0418">Kinase</keyword>
<dbReference type="FunFam" id="3.30.200.20:FF:000629">
    <property type="entry name" value="Focal adhesion kinase, isoform D"/>
    <property type="match status" value="1"/>
</dbReference>
<feature type="compositionally biased region" description="Low complexity" evidence="15">
    <location>
        <begin position="1274"/>
        <end position="1286"/>
    </location>
</feature>
<feature type="region of interest" description="Disordered" evidence="15">
    <location>
        <begin position="264"/>
        <end position="292"/>
    </location>
</feature>
<name>A0A1S4H5U0_ANOGA</name>
<evidence type="ECO:0000256" key="11">
    <source>
        <dbReference type="ARBA" id="ARBA00022840"/>
    </source>
</evidence>
<dbReference type="InterPro" id="IPR035963">
    <property type="entry name" value="FERM_2"/>
</dbReference>
<proteinExistence type="predicted"/>
<evidence type="ECO:0000256" key="15">
    <source>
        <dbReference type="SAM" id="MobiDB-lite"/>
    </source>
</evidence>
<feature type="compositionally biased region" description="Polar residues" evidence="15">
    <location>
        <begin position="139"/>
        <end position="152"/>
    </location>
</feature>
<organism evidence="16 17">
    <name type="scientific">Anopheles gambiae</name>
    <name type="common">African malaria mosquito</name>
    <dbReference type="NCBI Taxonomy" id="7165"/>
    <lineage>
        <taxon>Eukaryota</taxon>
        <taxon>Metazoa</taxon>
        <taxon>Ecdysozoa</taxon>
        <taxon>Arthropoda</taxon>
        <taxon>Hexapoda</taxon>
        <taxon>Insecta</taxon>
        <taxon>Pterygota</taxon>
        <taxon>Neoptera</taxon>
        <taxon>Endopterygota</taxon>
        <taxon>Diptera</taxon>
        <taxon>Nematocera</taxon>
        <taxon>Culicoidea</taxon>
        <taxon>Culicidae</taxon>
        <taxon>Anophelinae</taxon>
        <taxon>Anopheles</taxon>
    </lineage>
</organism>
<evidence type="ECO:0000256" key="2">
    <source>
        <dbReference type="ARBA" id="ARBA00004316"/>
    </source>
</evidence>
<dbReference type="GO" id="GO:0005886">
    <property type="term" value="C:plasma membrane"/>
    <property type="evidence" value="ECO:0007669"/>
    <property type="project" value="UniProtKB-SubCell"/>
</dbReference>
<feature type="region of interest" description="Disordered" evidence="15">
    <location>
        <begin position="2136"/>
        <end position="2160"/>
    </location>
</feature>
<evidence type="ECO:0000256" key="7">
    <source>
        <dbReference type="ARBA" id="ARBA00022553"/>
    </source>
</evidence>
<keyword evidence="11" id="KW-0067">ATP-binding</keyword>
<dbReference type="Pfam" id="PF00373">
    <property type="entry name" value="FERM_M"/>
    <property type="match status" value="1"/>
</dbReference>
<dbReference type="GO" id="GO:0005524">
    <property type="term" value="F:ATP binding"/>
    <property type="evidence" value="ECO:0007669"/>
    <property type="project" value="UniProtKB-KW"/>
</dbReference>
<reference evidence="16 17" key="1">
    <citation type="journal article" date="2002" name="Science">
        <title>The genome sequence of the malaria mosquito Anopheles gambiae.</title>
        <authorList>
            <person name="Holt R.A."/>
            <person name="Subramanian G.M."/>
            <person name="Halpern A."/>
            <person name="Sutton G.G."/>
            <person name="Charlab R."/>
            <person name="Nusskern D.R."/>
            <person name="Wincker P."/>
            <person name="Clark A.G."/>
            <person name="Ribeiro J.M."/>
            <person name="Wides R."/>
            <person name="Salzberg S.L."/>
            <person name="Loftus B."/>
            <person name="Yandell M."/>
            <person name="Majoros W.H."/>
            <person name="Rusch D.B."/>
            <person name="Lai Z."/>
            <person name="Kraft C.L."/>
            <person name="Abril J.F."/>
            <person name="Anthouard V."/>
            <person name="Arensburger P."/>
            <person name="Atkinson P.W."/>
            <person name="Baden H."/>
            <person name="de Berardinis V."/>
            <person name="Baldwin D."/>
            <person name="Benes V."/>
            <person name="Biedler J."/>
            <person name="Blass C."/>
            <person name="Bolanos R."/>
            <person name="Boscus D."/>
            <person name="Barnstead M."/>
            <person name="Cai S."/>
            <person name="Center A."/>
            <person name="Chaturverdi K."/>
            <person name="Christophides G.K."/>
            <person name="Chrystal M.A."/>
            <person name="Clamp M."/>
            <person name="Cravchik A."/>
            <person name="Curwen V."/>
            <person name="Dana A."/>
            <person name="Delcher A."/>
            <person name="Dew I."/>
            <person name="Evans C.A."/>
            <person name="Flanigan M."/>
            <person name="Grundschober-Freimoser A."/>
            <person name="Friedli L."/>
            <person name="Gu Z."/>
            <person name="Guan P."/>
            <person name="Guigo R."/>
            <person name="Hillenmeyer M.E."/>
            <person name="Hladun S.L."/>
            <person name="Hogan J.R."/>
            <person name="Hong Y.S."/>
            <person name="Hoover J."/>
            <person name="Jaillon O."/>
            <person name="Ke Z."/>
            <person name="Kodira C."/>
            <person name="Kokoza E."/>
            <person name="Koutsos A."/>
            <person name="Letunic I."/>
            <person name="Levitsky A."/>
            <person name="Liang Y."/>
            <person name="Lin J.J."/>
            <person name="Lobo N.F."/>
            <person name="Lopez J.R."/>
            <person name="Malek J.A."/>
            <person name="McIntosh T.C."/>
            <person name="Meister S."/>
            <person name="Miller J."/>
            <person name="Mobarry C."/>
            <person name="Mongin E."/>
            <person name="Murphy S.D."/>
            <person name="O'Brochta D.A."/>
            <person name="Pfannkoch C."/>
            <person name="Qi R."/>
            <person name="Regier M.A."/>
            <person name="Remington K."/>
            <person name="Shao H."/>
            <person name="Sharakhova M.V."/>
            <person name="Sitter C.D."/>
            <person name="Shetty J."/>
            <person name="Smith T.J."/>
            <person name="Strong R."/>
            <person name="Sun J."/>
            <person name="Thomasova D."/>
            <person name="Ton L.Q."/>
            <person name="Topalis P."/>
            <person name="Tu Z."/>
            <person name="Unger M.F."/>
            <person name="Walenz B."/>
            <person name="Wang A."/>
            <person name="Wang J."/>
            <person name="Wang M."/>
            <person name="Wang X."/>
            <person name="Woodford K.J."/>
            <person name="Wortman J.R."/>
            <person name="Wu M."/>
            <person name="Yao A."/>
            <person name="Zdobnov E.M."/>
            <person name="Zhang H."/>
            <person name="Zhao Q."/>
            <person name="Zhao S."/>
            <person name="Zhu S.C."/>
            <person name="Zhimulev I."/>
            <person name="Coluzzi M."/>
            <person name="della Torre A."/>
            <person name="Roth C.W."/>
            <person name="Louis C."/>
            <person name="Kalush F."/>
            <person name="Mural R.J."/>
            <person name="Myers E.W."/>
            <person name="Adams M.D."/>
            <person name="Smith H.O."/>
            <person name="Broder S."/>
            <person name="Gardner M.J."/>
            <person name="Fraser C.M."/>
            <person name="Birney E."/>
            <person name="Bork P."/>
            <person name="Brey P.T."/>
            <person name="Venter J.C."/>
            <person name="Weissenbach J."/>
            <person name="Kafatos F.C."/>
            <person name="Collins F.H."/>
            <person name="Hoffman S.L."/>
        </authorList>
    </citation>
    <scope>NUCLEOTIDE SEQUENCE [LARGE SCALE GENOMIC DNA]</scope>
    <source>
        <strain evidence="16 17">PEST</strain>
    </source>
</reference>
<dbReference type="InterPro" id="IPR011993">
    <property type="entry name" value="PH-like_dom_sf"/>
</dbReference>
<evidence type="ECO:0000256" key="4">
    <source>
        <dbReference type="ARBA" id="ARBA00004496"/>
    </source>
</evidence>
<dbReference type="SMART" id="SM00219">
    <property type="entry name" value="TyrKc"/>
    <property type="match status" value="1"/>
</dbReference>
<feature type="compositionally biased region" description="Low complexity" evidence="15">
    <location>
        <begin position="339"/>
        <end position="352"/>
    </location>
</feature>
<dbReference type="VEuPathDB" id="VectorBase:AGAP011118"/>
<dbReference type="InterPro" id="IPR014352">
    <property type="entry name" value="FERM/acyl-CoA-bd_prot_sf"/>
</dbReference>
<dbReference type="PANTHER" id="PTHR46221">
    <property type="entry name" value="FERM AND PDZ DOMAIN-CONTAINING PROTEIN FAMILY MEMBER"/>
    <property type="match status" value="1"/>
</dbReference>
<dbReference type="InterPro" id="IPR019748">
    <property type="entry name" value="FERM_central"/>
</dbReference>
<keyword evidence="14" id="KW-0966">Cell projection</keyword>
<comment type="subcellular location">
    <subcellularLocation>
        <location evidence="1">Cell junction</location>
        <location evidence="1">Focal adhesion</location>
    </subcellularLocation>
    <subcellularLocation>
        <location evidence="3">Cell membrane</location>
        <topology evidence="3">Peripheral membrane protein</topology>
        <orientation evidence="3">Cytoplasmic side</orientation>
    </subcellularLocation>
    <subcellularLocation>
        <location evidence="2">Cell projection</location>
    </subcellularLocation>
    <subcellularLocation>
        <location evidence="4">Cytoplasm</location>
    </subcellularLocation>
</comment>
<dbReference type="CDD" id="cd13190">
    <property type="entry name" value="FERM_C_FAK1"/>
    <property type="match status" value="1"/>
</dbReference>
<keyword evidence="5" id="KW-1003">Cell membrane</keyword>
<dbReference type="InParanoid" id="A0A1S4H5U0"/>
<dbReference type="GO" id="GO:0042995">
    <property type="term" value="C:cell projection"/>
    <property type="evidence" value="ECO:0007669"/>
    <property type="project" value="UniProtKB-SubCell"/>
</dbReference>
<dbReference type="VEuPathDB" id="VectorBase:AGAMI1_004652"/>
<dbReference type="InterPro" id="IPR019749">
    <property type="entry name" value="Band_41_domain"/>
</dbReference>
<dbReference type="FunFam" id="1.10.510.10:FF:000039">
    <property type="entry name" value="Focal adhesion kinase, isoform D"/>
    <property type="match status" value="1"/>
</dbReference>
<dbReference type="SMART" id="SM00295">
    <property type="entry name" value="B41"/>
    <property type="match status" value="1"/>
</dbReference>
<dbReference type="Pfam" id="PF21477">
    <property type="entry name" value="FERM_C_FAK1"/>
    <property type="match status" value="2"/>
</dbReference>
<accession>A0A1S4H5U0</accession>
<dbReference type="PRINTS" id="PR00109">
    <property type="entry name" value="TYRKINASE"/>
</dbReference>
<dbReference type="SUPFAM" id="SSF50729">
    <property type="entry name" value="PH domain-like"/>
    <property type="match status" value="1"/>
</dbReference>
<evidence type="ECO:0000256" key="14">
    <source>
        <dbReference type="ARBA" id="ARBA00023273"/>
    </source>
</evidence>
<dbReference type="GO" id="GO:0030182">
    <property type="term" value="P:neuron differentiation"/>
    <property type="evidence" value="ECO:0007669"/>
    <property type="project" value="UniProtKB-ARBA"/>
</dbReference>
<dbReference type="EMBL" id="AAAB01008816">
    <property type="status" value="NOT_ANNOTATED_CDS"/>
    <property type="molecule type" value="Genomic_DNA"/>
</dbReference>
<dbReference type="Pfam" id="PF07714">
    <property type="entry name" value="PK_Tyr_Ser-Thr"/>
    <property type="match status" value="1"/>
</dbReference>
<evidence type="ECO:0000256" key="13">
    <source>
        <dbReference type="ARBA" id="ARBA00023136"/>
    </source>
</evidence>
<reference evidence="16 17" key="2">
    <citation type="journal article" date="2004" name="Trends Parasitol.">
        <title>The Anopheles gambiae genome: an update.</title>
        <authorList>
            <person name="Mongin E."/>
            <person name="Louis C."/>
            <person name="Holt R.A."/>
            <person name="Birney E."/>
            <person name="Collins F.H."/>
        </authorList>
    </citation>
    <scope>NUCLEOTIDE SEQUENCE [LARGE SCALE GENOMIC DNA]</scope>
    <source>
        <strain evidence="16 17">PEST</strain>
    </source>
</reference>
<dbReference type="InterPro" id="IPR001245">
    <property type="entry name" value="Ser-Thr/Tyr_kinase_cat_dom"/>
</dbReference>
<feature type="compositionally biased region" description="Low complexity" evidence="15">
    <location>
        <begin position="696"/>
        <end position="722"/>
    </location>
</feature>
<feature type="compositionally biased region" description="Polar residues" evidence="15">
    <location>
        <begin position="1287"/>
        <end position="1301"/>
    </location>
</feature>
<evidence type="ECO:0000256" key="10">
    <source>
        <dbReference type="ARBA" id="ARBA00022777"/>
    </source>
</evidence>
<dbReference type="Gene3D" id="1.20.80.10">
    <property type="match status" value="1"/>
</dbReference>
<feature type="compositionally biased region" description="Polar residues" evidence="15">
    <location>
        <begin position="779"/>
        <end position="800"/>
    </location>
</feature>
<evidence type="ECO:0000256" key="6">
    <source>
        <dbReference type="ARBA" id="ARBA00022490"/>
    </source>
</evidence>
<dbReference type="Proteomes" id="UP000007062">
    <property type="component" value="Chromosome 3L"/>
</dbReference>
<evidence type="ECO:0000313" key="16">
    <source>
        <dbReference type="EnsemblMetazoa" id="AGAP011118-PA"/>
    </source>
</evidence>
<feature type="region of interest" description="Disordered" evidence="15">
    <location>
        <begin position="1789"/>
        <end position="1882"/>
    </location>
</feature>
<dbReference type="SUPFAM" id="SSF47031">
    <property type="entry name" value="Second domain of FERM"/>
    <property type="match status" value="1"/>
</dbReference>
<dbReference type="SUPFAM" id="SSF68993">
    <property type="entry name" value="FAT domain of focal adhesion kinase"/>
    <property type="match status" value="1"/>
</dbReference>
<dbReference type="InterPro" id="IPR041784">
    <property type="entry name" value="FAK1/PYK2_FERM_C"/>
</dbReference>
<dbReference type="Gene3D" id="1.10.510.10">
    <property type="entry name" value="Transferase(Phosphotransferase) domain 1"/>
    <property type="match status" value="1"/>
</dbReference>
<dbReference type="InterPro" id="IPR000299">
    <property type="entry name" value="FERM_domain"/>
</dbReference>
<dbReference type="InterPro" id="IPR041390">
    <property type="entry name" value="FADK_N"/>
</dbReference>
<protein>
    <submittedName>
        <fullName evidence="16">Uncharacterized protein</fullName>
    </submittedName>
</protein>
<dbReference type="CDD" id="cd14473">
    <property type="entry name" value="FERM_B-lobe"/>
    <property type="match status" value="1"/>
</dbReference>
<evidence type="ECO:0000256" key="9">
    <source>
        <dbReference type="ARBA" id="ARBA00022741"/>
    </source>
</evidence>
<dbReference type="GO" id="GO:0008284">
    <property type="term" value="P:positive regulation of cell population proliferation"/>
    <property type="evidence" value="ECO:0007669"/>
    <property type="project" value="UniProtKB-ARBA"/>
</dbReference>
<feature type="compositionally biased region" description="Polar residues" evidence="15">
    <location>
        <begin position="2053"/>
        <end position="2063"/>
    </location>
</feature>
<keyword evidence="12" id="KW-0965">Cell junction</keyword>
<dbReference type="GO" id="GO:0005925">
    <property type="term" value="C:focal adhesion"/>
    <property type="evidence" value="ECO:0007669"/>
    <property type="project" value="UniProtKB-SubCell"/>
</dbReference>
<dbReference type="Gene3D" id="2.30.29.30">
    <property type="entry name" value="Pleckstrin-homology domain (PH domain)/Phosphotyrosine-binding domain (PTB)"/>
    <property type="match status" value="1"/>
</dbReference>
<dbReference type="SUPFAM" id="SSF54236">
    <property type="entry name" value="Ubiquitin-like"/>
    <property type="match status" value="1"/>
</dbReference>
<keyword evidence="6" id="KW-0963">Cytoplasm</keyword>
<dbReference type="Pfam" id="PF18038">
    <property type="entry name" value="FERM_N_2"/>
    <property type="match status" value="1"/>
</dbReference>
<feature type="region of interest" description="Disordered" evidence="15">
    <location>
        <begin position="639"/>
        <end position="726"/>
    </location>
</feature>
<dbReference type="GO" id="GO:0004713">
    <property type="term" value="F:protein tyrosine kinase activity"/>
    <property type="evidence" value="ECO:0007669"/>
    <property type="project" value="InterPro"/>
</dbReference>
<evidence type="ECO:0000256" key="8">
    <source>
        <dbReference type="ARBA" id="ARBA00022679"/>
    </source>
</evidence>
<dbReference type="InterPro" id="IPR020635">
    <property type="entry name" value="Tyr_kinase_cat_dom"/>
</dbReference>
<dbReference type="GO" id="GO:0007172">
    <property type="term" value="P:signal complex assembly"/>
    <property type="evidence" value="ECO:0007669"/>
    <property type="project" value="InterPro"/>
</dbReference>
<dbReference type="Gene3D" id="3.10.20.90">
    <property type="entry name" value="Phosphatidylinositol 3-kinase Catalytic Subunit, Chain A, domain 1"/>
    <property type="match status" value="1"/>
</dbReference>
<feature type="region of interest" description="Disordered" evidence="15">
    <location>
        <begin position="755"/>
        <end position="853"/>
    </location>
</feature>
<dbReference type="SUPFAM" id="SSF56112">
    <property type="entry name" value="Protein kinase-like (PK-like)"/>
    <property type="match status" value="1"/>
</dbReference>
<evidence type="ECO:0000256" key="12">
    <source>
        <dbReference type="ARBA" id="ARBA00022949"/>
    </source>
</evidence>
<keyword evidence="17" id="KW-1185">Reference proteome</keyword>
<feature type="compositionally biased region" description="Polar residues" evidence="15">
    <location>
        <begin position="54"/>
        <end position="63"/>
    </location>
</feature>
<dbReference type="PROSITE" id="PS50011">
    <property type="entry name" value="PROTEIN_KINASE_DOM"/>
    <property type="match status" value="1"/>
</dbReference>
<dbReference type="PANTHER" id="PTHR46221:SF9">
    <property type="entry name" value="NON-SPECIFIC PROTEIN-TYROSINE KINASE"/>
    <property type="match status" value="1"/>
</dbReference>
<reference evidence="16" key="3">
    <citation type="submission" date="2020-05" db="UniProtKB">
        <authorList>
            <consortium name="EnsemblMetazoa"/>
        </authorList>
    </citation>
    <scope>IDENTIFICATION</scope>
    <source>
        <strain evidence="16">PEST</strain>
    </source>
</reference>
<keyword evidence="13" id="KW-0472">Membrane</keyword>